<accession>A0ABT8G0S8</accession>
<sequence>MAQRMIWNQTAYFGAGSISVIPEEIAGRGFTKAFVVSDKVLIDTGVTGKVTALLDEAGIAYEIYSNVLPNPPIENVQAGVEAFKAAGADVLIGIGGGSPQDTCKAIGIIVANPEFADVRSLEGVAPTKNPSVPIIAVPTTAGTASETTINYVITDVENRRKFVCVDPHDIPVLAVVDSEMMATAPRSLKVATGLDALTHAIEGYITAGAWELSDLFHLKAIQVIAGALKDAADGDEKAMERMALAQYIAGMGYSNVGLGLVHAMAHPLGAFFEAPHGVANGILLAPVMAFNAPASGEKYRDIAEAFGVEGAQTMPLEDARKAAVDAVAKLTTDLGNPTSITAVGAAATDVQPLAEAAFADVCAGGNPRAASVEEIAELYAALLD</sequence>
<dbReference type="Pfam" id="PF00465">
    <property type="entry name" value="Fe-ADH"/>
    <property type="match status" value="1"/>
</dbReference>
<dbReference type="CDD" id="cd08176">
    <property type="entry name" value="LPO"/>
    <property type="match status" value="1"/>
</dbReference>
<feature type="domain" description="Alcohol dehydrogenase iron-type/glycerol dehydrogenase GldA" evidence="2">
    <location>
        <begin position="10"/>
        <end position="177"/>
    </location>
</feature>
<dbReference type="InterPro" id="IPR039697">
    <property type="entry name" value="Alcohol_dehydrogenase_Fe"/>
</dbReference>
<organism evidence="4 5">
    <name type="scientific">Demequina zhanjiangensis</name>
    <dbReference type="NCBI Taxonomy" id="3051659"/>
    <lineage>
        <taxon>Bacteria</taxon>
        <taxon>Bacillati</taxon>
        <taxon>Actinomycetota</taxon>
        <taxon>Actinomycetes</taxon>
        <taxon>Micrococcales</taxon>
        <taxon>Demequinaceae</taxon>
        <taxon>Demequina</taxon>
    </lineage>
</organism>
<dbReference type="PANTHER" id="PTHR11496:SF106">
    <property type="entry name" value="LACTALDEHYDE REDUCTASE"/>
    <property type="match status" value="1"/>
</dbReference>
<comment type="caution">
    <text evidence="4">The sequence shown here is derived from an EMBL/GenBank/DDBJ whole genome shotgun (WGS) entry which is preliminary data.</text>
</comment>
<dbReference type="Gene3D" id="1.20.1090.10">
    <property type="entry name" value="Dehydroquinate synthase-like - alpha domain"/>
    <property type="match status" value="1"/>
</dbReference>
<dbReference type="InterPro" id="IPR013460">
    <property type="entry name" value="Lactal_redase"/>
</dbReference>
<dbReference type="InterPro" id="IPR001670">
    <property type="entry name" value="ADH_Fe/GldA"/>
</dbReference>
<dbReference type="PROSITE" id="PS00913">
    <property type="entry name" value="ADH_IRON_1"/>
    <property type="match status" value="1"/>
</dbReference>
<dbReference type="Gene3D" id="3.40.50.1970">
    <property type="match status" value="1"/>
</dbReference>
<keyword evidence="1 4" id="KW-0560">Oxidoreductase</keyword>
<dbReference type="EMBL" id="JAUHPV010000003">
    <property type="protein sequence ID" value="MDN4472738.1"/>
    <property type="molecule type" value="Genomic_DNA"/>
</dbReference>
<evidence type="ECO:0000259" key="2">
    <source>
        <dbReference type="Pfam" id="PF00465"/>
    </source>
</evidence>
<dbReference type="SUPFAM" id="SSF56796">
    <property type="entry name" value="Dehydroquinate synthase-like"/>
    <property type="match status" value="1"/>
</dbReference>
<evidence type="ECO:0000313" key="5">
    <source>
        <dbReference type="Proteomes" id="UP001172738"/>
    </source>
</evidence>
<dbReference type="EC" id="1.1.1.77" evidence="4"/>
<dbReference type="NCBIfam" id="NF007911">
    <property type="entry name" value="PRK10624.1"/>
    <property type="match status" value="1"/>
</dbReference>
<dbReference type="RefSeq" id="WP_301127562.1">
    <property type="nucleotide sequence ID" value="NZ_JAUHPV010000003.1"/>
</dbReference>
<evidence type="ECO:0000313" key="4">
    <source>
        <dbReference type="EMBL" id="MDN4472738.1"/>
    </source>
</evidence>
<evidence type="ECO:0000259" key="3">
    <source>
        <dbReference type="Pfam" id="PF25137"/>
    </source>
</evidence>
<dbReference type="NCBIfam" id="TIGR02638">
    <property type="entry name" value="lactal_redase"/>
    <property type="match status" value="1"/>
</dbReference>
<feature type="domain" description="Fe-containing alcohol dehydrogenase-like C-terminal" evidence="3">
    <location>
        <begin position="190"/>
        <end position="382"/>
    </location>
</feature>
<proteinExistence type="predicted"/>
<dbReference type="Proteomes" id="UP001172738">
    <property type="component" value="Unassembled WGS sequence"/>
</dbReference>
<dbReference type="InterPro" id="IPR018211">
    <property type="entry name" value="ADH_Fe_CS"/>
</dbReference>
<keyword evidence="5" id="KW-1185">Reference proteome</keyword>
<dbReference type="InterPro" id="IPR056798">
    <property type="entry name" value="ADH_Fe_C"/>
</dbReference>
<dbReference type="PANTHER" id="PTHR11496">
    <property type="entry name" value="ALCOHOL DEHYDROGENASE"/>
    <property type="match status" value="1"/>
</dbReference>
<gene>
    <name evidence="4" type="primary">fucO</name>
    <name evidence="4" type="ORF">QQX04_06990</name>
</gene>
<dbReference type="GO" id="GO:0008912">
    <property type="term" value="F:lactaldehyde reductase activity"/>
    <property type="evidence" value="ECO:0007669"/>
    <property type="project" value="UniProtKB-EC"/>
</dbReference>
<name>A0ABT8G0S8_9MICO</name>
<reference evidence="4" key="1">
    <citation type="submission" date="2023-06" db="EMBL/GenBank/DDBJ databases">
        <title>SYSU T00b26.</title>
        <authorList>
            <person name="Gao L."/>
            <person name="Fang B.-Z."/>
            <person name="Li W.-J."/>
        </authorList>
    </citation>
    <scope>NUCLEOTIDE SEQUENCE</scope>
    <source>
        <strain evidence="4">SYSU T00b26</strain>
    </source>
</reference>
<evidence type="ECO:0000256" key="1">
    <source>
        <dbReference type="ARBA" id="ARBA00023002"/>
    </source>
</evidence>
<protein>
    <submittedName>
        <fullName evidence="4">Lactaldehyde reductase</fullName>
        <ecNumber evidence="4">1.1.1.77</ecNumber>
    </submittedName>
</protein>
<dbReference type="Pfam" id="PF25137">
    <property type="entry name" value="ADH_Fe_C"/>
    <property type="match status" value="1"/>
</dbReference>